<dbReference type="RefSeq" id="XP_001439573.1">
    <property type="nucleotide sequence ID" value="XM_001439536.1"/>
</dbReference>
<dbReference type="EMBL" id="CT868119">
    <property type="protein sequence ID" value="CAK72176.1"/>
    <property type="molecule type" value="Genomic_DNA"/>
</dbReference>
<dbReference type="KEGG" id="ptm:GSPATT00008617001"/>
<dbReference type="HOGENOM" id="CLU_2459561_0_0_1"/>
<keyword evidence="2" id="KW-1185">Reference proteome</keyword>
<reference evidence="1 2" key="1">
    <citation type="journal article" date="2006" name="Nature">
        <title>Global trends of whole-genome duplications revealed by the ciliate Paramecium tetraurelia.</title>
        <authorList>
            <consortium name="Genoscope"/>
            <person name="Aury J.-M."/>
            <person name="Jaillon O."/>
            <person name="Duret L."/>
            <person name="Noel B."/>
            <person name="Jubin C."/>
            <person name="Porcel B.M."/>
            <person name="Segurens B."/>
            <person name="Daubin V."/>
            <person name="Anthouard V."/>
            <person name="Aiach N."/>
            <person name="Arnaiz O."/>
            <person name="Billaut A."/>
            <person name="Beisson J."/>
            <person name="Blanc I."/>
            <person name="Bouhouche K."/>
            <person name="Camara F."/>
            <person name="Duharcourt S."/>
            <person name="Guigo R."/>
            <person name="Gogendeau D."/>
            <person name="Katinka M."/>
            <person name="Keller A.-M."/>
            <person name="Kissmehl R."/>
            <person name="Klotz C."/>
            <person name="Koll F."/>
            <person name="Le Moue A."/>
            <person name="Lepere C."/>
            <person name="Malinsky S."/>
            <person name="Nowacki M."/>
            <person name="Nowak J.K."/>
            <person name="Plattner H."/>
            <person name="Poulain J."/>
            <person name="Ruiz F."/>
            <person name="Serrano V."/>
            <person name="Zagulski M."/>
            <person name="Dessen P."/>
            <person name="Betermier M."/>
            <person name="Weissenbach J."/>
            <person name="Scarpelli C."/>
            <person name="Schachter V."/>
            <person name="Sperling L."/>
            <person name="Meyer E."/>
            <person name="Cohen J."/>
            <person name="Wincker P."/>
        </authorList>
    </citation>
    <scope>NUCLEOTIDE SEQUENCE [LARGE SCALE GENOMIC DNA]</scope>
    <source>
        <strain evidence="1 2">Stock d4-2</strain>
    </source>
</reference>
<sequence>MQIHNKIDILQPIPQKRKIIGVPSIKYNNADPFNQILKAASAPATLEQMETIKQVNKNKDYSKNPVFLIDYSITENQKTLQEQLDEID</sequence>
<accession>A0CN09</accession>
<organism evidence="1 2">
    <name type="scientific">Paramecium tetraurelia</name>
    <dbReference type="NCBI Taxonomy" id="5888"/>
    <lineage>
        <taxon>Eukaryota</taxon>
        <taxon>Sar</taxon>
        <taxon>Alveolata</taxon>
        <taxon>Ciliophora</taxon>
        <taxon>Intramacronucleata</taxon>
        <taxon>Oligohymenophorea</taxon>
        <taxon>Peniculida</taxon>
        <taxon>Parameciidae</taxon>
        <taxon>Paramecium</taxon>
    </lineage>
</organism>
<evidence type="ECO:0000313" key="1">
    <source>
        <dbReference type="EMBL" id="CAK72176.1"/>
    </source>
</evidence>
<dbReference type="InParanoid" id="A0CN09"/>
<dbReference type="AlphaFoldDB" id="A0CN09"/>
<evidence type="ECO:0000313" key="2">
    <source>
        <dbReference type="Proteomes" id="UP000000600"/>
    </source>
</evidence>
<name>A0CN09_PARTE</name>
<dbReference type="GeneID" id="5025358"/>
<dbReference type="Proteomes" id="UP000000600">
    <property type="component" value="Unassembled WGS sequence"/>
</dbReference>
<proteinExistence type="predicted"/>
<protein>
    <submittedName>
        <fullName evidence="1">Uncharacterized protein</fullName>
    </submittedName>
</protein>
<gene>
    <name evidence="1" type="ORF">GSPATT00008617001</name>
</gene>